<organism evidence="6 9">
    <name type="scientific">Phascolarctobacterium faecium</name>
    <dbReference type="NCBI Taxonomy" id="33025"/>
    <lineage>
        <taxon>Bacteria</taxon>
        <taxon>Bacillati</taxon>
        <taxon>Bacillota</taxon>
        <taxon>Negativicutes</taxon>
        <taxon>Acidaminococcales</taxon>
        <taxon>Acidaminococcaceae</taxon>
        <taxon>Phascolarctobacterium</taxon>
    </lineage>
</organism>
<keyword evidence="2" id="KW-0472">Membrane</keyword>
<comment type="similarity">
    <text evidence="1">Belongs to the membrane fusion protein (MFP) (TC 8.A.1) family.</text>
</comment>
<dbReference type="Pfam" id="PF25876">
    <property type="entry name" value="HH_MFP_RND"/>
    <property type="match status" value="1"/>
</dbReference>
<name>A0A7X2XEU3_9FIRM</name>
<dbReference type="NCBIfam" id="TIGR01730">
    <property type="entry name" value="RND_mfp"/>
    <property type="match status" value="1"/>
</dbReference>
<evidence type="ECO:0000259" key="5">
    <source>
        <dbReference type="Pfam" id="PF25967"/>
    </source>
</evidence>
<feature type="domain" description="Multidrug resistance protein MdtA-like alpha-helical hairpin" evidence="3">
    <location>
        <begin position="151"/>
        <end position="200"/>
    </location>
</feature>
<evidence type="ECO:0000259" key="4">
    <source>
        <dbReference type="Pfam" id="PF25954"/>
    </source>
</evidence>
<dbReference type="OrthoDB" id="1625414at2"/>
<evidence type="ECO:0000256" key="1">
    <source>
        <dbReference type="ARBA" id="ARBA00009477"/>
    </source>
</evidence>
<dbReference type="RefSeq" id="WP_155164175.1">
    <property type="nucleotide sequence ID" value="NZ_WNBG01000007.1"/>
</dbReference>
<dbReference type="Proteomes" id="UP000484547">
    <property type="component" value="Unassembled WGS sequence"/>
</dbReference>
<dbReference type="GO" id="GO:0015562">
    <property type="term" value="F:efflux transmembrane transporter activity"/>
    <property type="evidence" value="ECO:0007669"/>
    <property type="project" value="TreeGrafter"/>
</dbReference>
<dbReference type="Gene3D" id="2.40.50.100">
    <property type="match status" value="1"/>
</dbReference>
<dbReference type="AlphaFoldDB" id="A0A7X2XEU3"/>
<dbReference type="Pfam" id="PF25967">
    <property type="entry name" value="RND-MFP_C"/>
    <property type="match status" value="1"/>
</dbReference>
<evidence type="ECO:0000313" key="9">
    <source>
        <dbReference type="Proteomes" id="UP000484547"/>
    </source>
</evidence>
<dbReference type="EMBL" id="WNBM01000001">
    <property type="protein sequence ID" value="MTT75429.1"/>
    <property type="molecule type" value="Genomic_DNA"/>
</dbReference>
<proteinExistence type="inferred from homology"/>
<dbReference type="EMBL" id="WNBW01000008">
    <property type="protein sequence ID" value="MTU04556.1"/>
    <property type="molecule type" value="Genomic_DNA"/>
</dbReference>
<dbReference type="Gene3D" id="2.40.30.170">
    <property type="match status" value="1"/>
</dbReference>
<sequence length="435" mass="49137">MEKYELIIEIIVSGDETVKQKIQKFFLENKYRSLFIICLAGLSLIFLSRLIFTSEKAIKKEVLKPLVHTEVIYRRPMYKTISLFGKTVSDAQVDIINKYAGKIEEINVDLGSNVNKDDILIIQELHDVDAELLKAQARYREADATASKTDTEYNADYYKYKADYELAQINFERYKKLHEMGAVSKLEYDKIKQVMVNAQAAYESLADQKLYDGVPASLYAKEQVAQRRYQEFVLLRNKKSDMVLKAPRSGIISYRNAEVGSYVPAGTKLLTITDNSSFYIDCSISEYDAAVLVTGNMINAEIEALGKSFPGEIIFVSPNKDVNDRTYSARIKLLANDASIKAGMFARSELKFLQKDSALCVNKDVVVDKNGKKYIFIVNADKKLEQREVKLGLRNDSDVEIVGGLNDGEMIAVDNLSRLRHGLEVNIENEKGGSI</sequence>
<dbReference type="Pfam" id="PF25954">
    <property type="entry name" value="Beta-barrel_RND_2"/>
    <property type="match status" value="1"/>
</dbReference>
<feature type="domain" description="CusB-like beta-barrel" evidence="4">
    <location>
        <begin position="281"/>
        <end position="350"/>
    </location>
</feature>
<dbReference type="SUPFAM" id="SSF111369">
    <property type="entry name" value="HlyD-like secretion proteins"/>
    <property type="match status" value="1"/>
</dbReference>
<evidence type="ECO:0000313" key="8">
    <source>
        <dbReference type="Proteomes" id="UP000443070"/>
    </source>
</evidence>
<dbReference type="InterPro" id="IPR006143">
    <property type="entry name" value="RND_pump_MFP"/>
</dbReference>
<accession>A0A7X2XEU3</accession>
<feature type="transmembrane region" description="Helical" evidence="2">
    <location>
        <begin position="34"/>
        <end position="52"/>
    </location>
</feature>
<reference evidence="8 9" key="1">
    <citation type="journal article" date="2019" name="Nat. Med.">
        <title>A library of human gut bacterial isolates paired with longitudinal multiomics data enables mechanistic microbiome research.</title>
        <authorList>
            <person name="Poyet M."/>
            <person name="Groussin M."/>
            <person name="Gibbons S.M."/>
            <person name="Avila-Pacheco J."/>
            <person name="Jiang X."/>
            <person name="Kearney S.M."/>
            <person name="Perrotta A.R."/>
            <person name="Berdy B."/>
            <person name="Zhao S."/>
            <person name="Lieberman T.D."/>
            <person name="Swanson P.K."/>
            <person name="Smith M."/>
            <person name="Roesemann S."/>
            <person name="Alexander J.E."/>
            <person name="Rich S.A."/>
            <person name="Livny J."/>
            <person name="Vlamakis H."/>
            <person name="Clish C."/>
            <person name="Bullock K."/>
            <person name="Deik A."/>
            <person name="Scott J."/>
            <person name="Pierce K.A."/>
            <person name="Xavier R.J."/>
            <person name="Alm E.J."/>
        </authorList>
    </citation>
    <scope>NUCLEOTIDE SEQUENCE [LARGE SCALE GENOMIC DNA]</scope>
    <source>
        <strain evidence="6 9">BIOML-A13</strain>
        <strain evidence="7 8">BIOML-A3</strain>
    </source>
</reference>
<evidence type="ECO:0000259" key="3">
    <source>
        <dbReference type="Pfam" id="PF25876"/>
    </source>
</evidence>
<keyword evidence="8" id="KW-1185">Reference proteome</keyword>
<gene>
    <name evidence="6" type="ORF">GMD11_03970</name>
    <name evidence="7" type="ORF">GMD18_09115</name>
</gene>
<comment type="caution">
    <text evidence="6">The sequence shown here is derived from an EMBL/GenBank/DDBJ whole genome shotgun (WGS) entry which is preliminary data.</text>
</comment>
<dbReference type="Gene3D" id="2.40.420.20">
    <property type="match status" value="1"/>
</dbReference>
<keyword evidence="2" id="KW-0812">Transmembrane</keyword>
<keyword evidence="2" id="KW-1133">Transmembrane helix</keyword>
<dbReference type="InterPro" id="IPR058792">
    <property type="entry name" value="Beta-barrel_RND_2"/>
</dbReference>
<dbReference type="InterPro" id="IPR058624">
    <property type="entry name" value="MdtA-like_HH"/>
</dbReference>
<protein>
    <submittedName>
        <fullName evidence="6">Efflux RND transporter periplasmic adaptor subunit</fullName>
    </submittedName>
</protein>
<dbReference type="Proteomes" id="UP000443070">
    <property type="component" value="Unassembled WGS sequence"/>
</dbReference>
<dbReference type="Gene3D" id="1.10.287.470">
    <property type="entry name" value="Helix hairpin bin"/>
    <property type="match status" value="1"/>
</dbReference>
<evidence type="ECO:0000256" key="2">
    <source>
        <dbReference type="SAM" id="Phobius"/>
    </source>
</evidence>
<feature type="domain" description="Multidrug resistance protein MdtA-like C-terminal permuted SH3" evidence="5">
    <location>
        <begin position="368"/>
        <end position="417"/>
    </location>
</feature>
<evidence type="ECO:0000313" key="7">
    <source>
        <dbReference type="EMBL" id="MTU04556.1"/>
    </source>
</evidence>
<evidence type="ECO:0000313" key="6">
    <source>
        <dbReference type="EMBL" id="MTT75429.1"/>
    </source>
</evidence>
<dbReference type="GO" id="GO:1990281">
    <property type="term" value="C:efflux pump complex"/>
    <property type="evidence" value="ECO:0007669"/>
    <property type="project" value="TreeGrafter"/>
</dbReference>
<dbReference type="PANTHER" id="PTHR30469">
    <property type="entry name" value="MULTIDRUG RESISTANCE PROTEIN MDTA"/>
    <property type="match status" value="1"/>
</dbReference>
<dbReference type="InterPro" id="IPR058627">
    <property type="entry name" value="MdtA-like_C"/>
</dbReference>